<feature type="region of interest" description="Disordered" evidence="1">
    <location>
        <begin position="173"/>
        <end position="206"/>
    </location>
</feature>
<proteinExistence type="predicted"/>
<dbReference type="InterPro" id="IPR019198">
    <property type="entry name" value="Beta_propeller_containing"/>
</dbReference>
<sequence length="799" mass="90295">MFKRSATWILMVVVALSLVFTPLQKQVTNASTQTVKLYMNNSFMPHIVPELKQDTVYIPLRNVSVLLGMQVEWLAAEKTAIVSSTEKNIKLKPNQSSYTVNGQKASFSHTPYLKDQQMMVPLRWLSTHTEVNIKWDQKSRAVHLDISVDNLPTLSSYAHLKTLLKQMENSPYSIQKQSAMQNERSEDSADTADAGGDYSETNTQVEGVDEADTVKTDGTYIYQLQQQQLFIFQANPANEMKLVGTYTIKDQSFNPHEFYLDAELKQAVIIGNSYKEHSTNGSDTGEADSGASMKKMIFPRYGTSFTEAQIVDLSDITNPVLTRTLELEGHYVQSRMIDHSLYLVTNQYLDVYTIMQEEGELPGPVYRDSSKSEQPQNLNWSDVKYFPGPQSESNLMNVAAVNLQTGTELKVESFVGSGQNVYASKDHLYVAVQKWRSEPNETSTKPSTGTDDPLIDRMWVPQGERYTQIYKFGLASDAITYAGQGEVKGGILNQFSMDEHNGFFRIATTTGDMWRSNQNTSKNHVFVLNPNLQQVGSVEDLAPGERIYSVRFMGEKAYVVTFKQVDPLFVLDMANPASPKVLGELKIPGYSDYLHPYDEQHLIGFGKDTIELPVRDSNGKQIDTQAYYTGMKIALFDVSNFEQPREVDHVIIGDRGTYSELLHNHKALLMNAKHDIMAFPVTVMEVKGAKVDAYGFPAYGEQVYQGAYVYHIDPEKGFTLKTRITHQEAGSADNQEAVYHEYMNHIERILYIDDVLYTLSKKQIKATDLNDYSDIGTIDIPVPEQKYDNRIMTEELSLR</sequence>
<dbReference type="Pfam" id="PF07833">
    <property type="entry name" value="Cu_amine_oxidN1"/>
    <property type="match status" value="1"/>
</dbReference>
<evidence type="ECO:0000259" key="2">
    <source>
        <dbReference type="Pfam" id="PF07833"/>
    </source>
</evidence>
<dbReference type="Gene3D" id="3.30.457.10">
    <property type="entry name" value="Copper amine oxidase-like, N-terminal domain"/>
    <property type="match status" value="1"/>
</dbReference>
<evidence type="ECO:0000256" key="1">
    <source>
        <dbReference type="SAM" id="MobiDB-lite"/>
    </source>
</evidence>
<accession>A0ABW5RBZ6</accession>
<protein>
    <submittedName>
        <fullName evidence="3">Beta-propeller domain-containing protein</fullName>
    </submittedName>
</protein>
<reference evidence="4" key="1">
    <citation type="journal article" date="2019" name="Int. J. Syst. Evol. Microbiol.">
        <title>The Global Catalogue of Microorganisms (GCM) 10K type strain sequencing project: providing services to taxonomists for standard genome sequencing and annotation.</title>
        <authorList>
            <consortium name="The Broad Institute Genomics Platform"/>
            <consortium name="The Broad Institute Genome Sequencing Center for Infectious Disease"/>
            <person name="Wu L."/>
            <person name="Ma J."/>
        </authorList>
    </citation>
    <scope>NUCLEOTIDE SEQUENCE [LARGE SCALE GENOMIC DNA]</scope>
    <source>
        <strain evidence="4">KCTC 33676</strain>
    </source>
</reference>
<evidence type="ECO:0000313" key="4">
    <source>
        <dbReference type="Proteomes" id="UP001597497"/>
    </source>
</evidence>
<dbReference type="InterPro" id="IPR012854">
    <property type="entry name" value="Cu_amine_oxidase-like_N"/>
</dbReference>
<organism evidence="3 4">
    <name type="scientific">Marinicrinis sediminis</name>
    <dbReference type="NCBI Taxonomy" id="1652465"/>
    <lineage>
        <taxon>Bacteria</taxon>
        <taxon>Bacillati</taxon>
        <taxon>Bacillota</taxon>
        <taxon>Bacilli</taxon>
        <taxon>Bacillales</taxon>
        <taxon>Paenibacillaceae</taxon>
    </lineage>
</organism>
<dbReference type="RefSeq" id="WP_379930108.1">
    <property type="nucleotide sequence ID" value="NZ_JBHUMM010000042.1"/>
</dbReference>
<feature type="domain" description="Copper amine oxidase-like N-terminal" evidence="2">
    <location>
        <begin position="45"/>
        <end position="143"/>
    </location>
</feature>
<evidence type="ECO:0000313" key="3">
    <source>
        <dbReference type="EMBL" id="MFD2672543.1"/>
    </source>
</evidence>
<keyword evidence="4" id="KW-1185">Reference proteome</keyword>
<dbReference type="EMBL" id="JBHUMM010000042">
    <property type="protein sequence ID" value="MFD2672543.1"/>
    <property type="molecule type" value="Genomic_DNA"/>
</dbReference>
<dbReference type="InterPro" id="IPR036582">
    <property type="entry name" value="Mao_N_sf"/>
</dbReference>
<comment type="caution">
    <text evidence="3">The sequence shown here is derived from an EMBL/GenBank/DDBJ whole genome shotgun (WGS) entry which is preliminary data.</text>
</comment>
<name>A0ABW5RBZ6_9BACL</name>
<dbReference type="Proteomes" id="UP001597497">
    <property type="component" value="Unassembled WGS sequence"/>
</dbReference>
<feature type="compositionally biased region" description="Polar residues" evidence="1">
    <location>
        <begin position="173"/>
        <end position="182"/>
    </location>
</feature>
<dbReference type="Pfam" id="PF09826">
    <property type="entry name" value="Beta_propel"/>
    <property type="match status" value="1"/>
</dbReference>
<gene>
    <name evidence="3" type="ORF">ACFSUC_13320</name>
</gene>
<dbReference type="SUPFAM" id="SSF55383">
    <property type="entry name" value="Copper amine oxidase, domain N"/>
    <property type="match status" value="1"/>
</dbReference>